<feature type="compositionally biased region" description="Basic and acidic residues" evidence="1">
    <location>
        <begin position="114"/>
        <end position="124"/>
    </location>
</feature>
<evidence type="ECO:0000313" key="2">
    <source>
        <dbReference type="EMBL" id="GBB91129.1"/>
    </source>
</evidence>
<comment type="caution">
    <text evidence="2">The sequence shown here is derived from an EMBL/GenBank/DDBJ whole genome shotgun (WGS) entry which is preliminary data.</text>
</comment>
<proteinExistence type="predicted"/>
<protein>
    <submittedName>
        <fullName evidence="2">Uncharacterized protein</fullName>
    </submittedName>
</protein>
<name>A0A2Z6QZE2_9GLOM</name>
<feature type="region of interest" description="Disordered" evidence="1">
    <location>
        <begin position="97"/>
        <end position="140"/>
    </location>
</feature>
<feature type="region of interest" description="Disordered" evidence="1">
    <location>
        <begin position="155"/>
        <end position="203"/>
    </location>
</feature>
<feature type="compositionally biased region" description="Polar residues" evidence="1">
    <location>
        <begin position="568"/>
        <end position="580"/>
    </location>
</feature>
<keyword evidence="3" id="KW-1185">Reference proteome</keyword>
<dbReference type="EMBL" id="BEXD01000921">
    <property type="protein sequence ID" value="GBB91129.1"/>
    <property type="molecule type" value="Genomic_DNA"/>
</dbReference>
<gene>
    <name evidence="2" type="ORF">RclHR1_18270003</name>
</gene>
<feature type="region of interest" description="Disordered" evidence="1">
    <location>
        <begin position="568"/>
        <end position="597"/>
    </location>
</feature>
<reference evidence="2 3" key="1">
    <citation type="submission" date="2017-11" db="EMBL/GenBank/DDBJ databases">
        <title>The genome of Rhizophagus clarus HR1 reveals common genetic basis of auxotrophy among arbuscular mycorrhizal fungi.</title>
        <authorList>
            <person name="Kobayashi Y."/>
        </authorList>
    </citation>
    <scope>NUCLEOTIDE SEQUENCE [LARGE SCALE GENOMIC DNA]</scope>
    <source>
        <strain evidence="2 3">HR1</strain>
    </source>
</reference>
<dbReference type="AlphaFoldDB" id="A0A2Z6QZE2"/>
<evidence type="ECO:0000313" key="3">
    <source>
        <dbReference type="Proteomes" id="UP000247702"/>
    </source>
</evidence>
<sequence length="597" mass="69722">MRIKKNWKDPLTNQNQLPNLEYWLEVAKPTYLSYLNFRSNTVQAFNRTQEYSQYIKGLEVIGAHYTKGTNSNLIKMAIYDAKDEEKSPQVEDFFKSKEIIDDEQSVNEEFPGETSKRNHDEDNQRIILTDSNNEDIENNPFYISGEKSLTVSFQDQFPGEKSSNDESEDDEIAKESGVMSSSPQSRNEDLLPSHTIPPHIIPPQKNIYEANISEEIDDDQSSGTTYNDPRDVSSSLISIMEEYCKKDSTSKFDPAHSYILDLTPTSKIIKEFTPEHWSELVADRPEVVNVEYHKELDSIFDYLFGQRKGKKPTIKNIQQACTQWKNLRNIEPPEYEEEFSYDKDDWEKILWWIEWAVGRFLSAFESERNPLIQHDCHEREWLGGYLVPIFQGALVLDGRFRVPWGEVTVQASLRRRNRNKNILEEKLDRGHLSDLLCFTDFYEVLCLLACGGPHKVDLTKLASDEFHLPRIMKDTLDDMREKFNNTKKIQPSLFTIGLQQYKSEIRVFLMERRDVYRFHLIKTFCLPLTFTNFNNLRISLSWAWNIRGLVNDLFDKLIDNEEIGPSIQQNTNDIATSDTPNKSKKKKNLMKDQTHQK</sequence>
<evidence type="ECO:0000256" key="1">
    <source>
        <dbReference type="SAM" id="MobiDB-lite"/>
    </source>
</evidence>
<organism evidence="2 3">
    <name type="scientific">Rhizophagus clarus</name>
    <dbReference type="NCBI Taxonomy" id="94130"/>
    <lineage>
        <taxon>Eukaryota</taxon>
        <taxon>Fungi</taxon>
        <taxon>Fungi incertae sedis</taxon>
        <taxon>Mucoromycota</taxon>
        <taxon>Glomeromycotina</taxon>
        <taxon>Glomeromycetes</taxon>
        <taxon>Glomerales</taxon>
        <taxon>Glomeraceae</taxon>
        <taxon>Rhizophagus</taxon>
    </lineage>
</organism>
<dbReference type="Proteomes" id="UP000247702">
    <property type="component" value="Unassembled WGS sequence"/>
</dbReference>
<accession>A0A2Z6QZE2</accession>